<evidence type="ECO:0000256" key="1">
    <source>
        <dbReference type="ARBA" id="ARBA00001946"/>
    </source>
</evidence>
<gene>
    <name evidence="11" type="ORF">A2Y64_08430</name>
</gene>
<comment type="cofactor">
    <cofactor evidence="1">
        <name>Mg(2+)</name>
        <dbReference type="ChEBI" id="CHEBI:18420"/>
    </cofactor>
</comment>
<evidence type="ECO:0000313" key="11">
    <source>
        <dbReference type="EMBL" id="OGD79153.1"/>
    </source>
</evidence>
<evidence type="ECO:0000256" key="2">
    <source>
        <dbReference type="ARBA" id="ARBA00022649"/>
    </source>
</evidence>
<reference evidence="11 12" key="1">
    <citation type="journal article" date="2016" name="Nat. Commun.">
        <title>Thousands of microbial genomes shed light on interconnected biogeochemical processes in an aquifer system.</title>
        <authorList>
            <person name="Anantharaman K."/>
            <person name="Brown C.T."/>
            <person name="Hug L.A."/>
            <person name="Sharon I."/>
            <person name="Castelle C.J."/>
            <person name="Probst A.J."/>
            <person name="Thomas B.C."/>
            <person name="Singh A."/>
            <person name="Wilkins M.J."/>
            <person name="Karaoz U."/>
            <person name="Brodie E.L."/>
            <person name="Williams K.H."/>
            <person name="Hubbard S.S."/>
            <person name="Banfield J.F."/>
        </authorList>
    </citation>
    <scope>NUCLEOTIDE SEQUENCE [LARGE SCALE GENOMIC DNA]</scope>
</reference>
<dbReference type="CDD" id="cd05403">
    <property type="entry name" value="NT_KNTase_like"/>
    <property type="match status" value="1"/>
</dbReference>
<dbReference type="InterPro" id="IPR052038">
    <property type="entry name" value="Type-VII_TA_antitoxin"/>
</dbReference>
<dbReference type="PANTHER" id="PTHR33571:SF12">
    <property type="entry name" value="BSL3053 PROTEIN"/>
    <property type="match status" value="1"/>
</dbReference>
<accession>A0A1F5FHR7</accession>
<protein>
    <recommendedName>
        <fullName evidence="10">Polymerase nucleotidyl transferase domain-containing protein</fullName>
    </recommendedName>
</protein>
<keyword evidence="6" id="KW-0547">Nucleotide-binding</keyword>
<keyword evidence="2" id="KW-1277">Toxin-antitoxin system</keyword>
<dbReference type="STRING" id="1817816.A2Y64_08430"/>
<evidence type="ECO:0000259" key="10">
    <source>
        <dbReference type="Pfam" id="PF01909"/>
    </source>
</evidence>
<sequence length="102" mass="11841">MFDIRPYIEKLEEFCRRWGITEVALFGSALRDDFGPDSDIDLLARFESGVHWTILDHVQMEDELAEIFGRKVDLVNRMAVEESENTRRKKAILGTAEVILVR</sequence>
<evidence type="ECO:0000256" key="4">
    <source>
        <dbReference type="ARBA" id="ARBA00022695"/>
    </source>
</evidence>
<name>A0A1F5FHR7_9BACT</name>
<evidence type="ECO:0000313" key="12">
    <source>
        <dbReference type="Proteomes" id="UP000177187"/>
    </source>
</evidence>
<evidence type="ECO:0000256" key="9">
    <source>
        <dbReference type="ARBA" id="ARBA00038276"/>
    </source>
</evidence>
<comment type="similarity">
    <text evidence="9">Belongs to the MntA antitoxin family.</text>
</comment>
<evidence type="ECO:0000256" key="5">
    <source>
        <dbReference type="ARBA" id="ARBA00022723"/>
    </source>
</evidence>
<evidence type="ECO:0000256" key="6">
    <source>
        <dbReference type="ARBA" id="ARBA00022741"/>
    </source>
</evidence>
<evidence type="ECO:0000256" key="3">
    <source>
        <dbReference type="ARBA" id="ARBA00022679"/>
    </source>
</evidence>
<keyword evidence="4" id="KW-0548">Nucleotidyltransferase</keyword>
<proteinExistence type="inferred from homology"/>
<dbReference type="Pfam" id="PF01909">
    <property type="entry name" value="NTP_transf_2"/>
    <property type="match status" value="1"/>
</dbReference>
<dbReference type="GO" id="GO:0046872">
    <property type="term" value="F:metal ion binding"/>
    <property type="evidence" value="ECO:0007669"/>
    <property type="project" value="UniProtKB-KW"/>
</dbReference>
<dbReference type="EMBL" id="MFAF01000015">
    <property type="protein sequence ID" value="OGD79153.1"/>
    <property type="molecule type" value="Genomic_DNA"/>
</dbReference>
<keyword evidence="8" id="KW-0460">Magnesium</keyword>
<evidence type="ECO:0000256" key="8">
    <source>
        <dbReference type="ARBA" id="ARBA00022842"/>
    </source>
</evidence>
<dbReference type="InterPro" id="IPR043519">
    <property type="entry name" value="NT_sf"/>
</dbReference>
<dbReference type="Gene3D" id="3.30.460.10">
    <property type="entry name" value="Beta Polymerase, domain 2"/>
    <property type="match status" value="1"/>
</dbReference>
<dbReference type="Proteomes" id="UP000177187">
    <property type="component" value="Unassembled WGS sequence"/>
</dbReference>
<keyword evidence="5" id="KW-0479">Metal-binding</keyword>
<dbReference type="InterPro" id="IPR002934">
    <property type="entry name" value="Polymerase_NTP_transf_dom"/>
</dbReference>
<dbReference type="PANTHER" id="PTHR33571">
    <property type="entry name" value="SSL8005 PROTEIN"/>
    <property type="match status" value="1"/>
</dbReference>
<dbReference type="SUPFAM" id="SSF81301">
    <property type="entry name" value="Nucleotidyltransferase"/>
    <property type="match status" value="1"/>
</dbReference>
<evidence type="ECO:0000256" key="7">
    <source>
        <dbReference type="ARBA" id="ARBA00022840"/>
    </source>
</evidence>
<comment type="caution">
    <text evidence="11">The sequence shown here is derived from an EMBL/GenBank/DDBJ whole genome shotgun (WGS) entry which is preliminary data.</text>
</comment>
<organism evidence="11 12">
    <name type="scientific">Candidatus Coatesbacteria bacterium RBG_13_66_14</name>
    <dbReference type="NCBI Taxonomy" id="1817816"/>
    <lineage>
        <taxon>Bacteria</taxon>
        <taxon>Candidatus Coatesiibacteriota</taxon>
    </lineage>
</organism>
<keyword evidence="7" id="KW-0067">ATP-binding</keyword>
<dbReference type="AlphaFoldDB" id="A0A1F5FHR7"/>
<keyword evidence="3" id="KW-0808">Transferase</keyword>
<feature type="domain" description="Polymerase nucleotidyl transferase" evidence="10">
    <location>
        <begin position="11"/>
        <end position="92"/>
    </location>
</feature>
<dbReference type="GO" id="GO:0016779">
    <property type="term" value="F:nucleotidyltransferase activity"/>
    <property type="evidence" value="ECO:0007669"/>
    <property type="project" value="UniProtKB-KW"/>
</dbReference>
<dbReference type="GO" id="GO:0005524">
    <property type="term" value="F:ATP binding"/>
    <property type="evidence" value="ECO:0007669"/>
    <property type="project" value="UniProtKB-KW"/>
</dbReference>